<comment type="caution">
    <text evidence="14">The sequence shown here is derived from an EMBL/GenBank/DDBJ whole genome shotgun (WGS) entry which is preliminary data.</text>
</comment>
<keyword evidence="3" id="KW-0832">Ubl conjugation</keyword>
<dbReference type="GO" id="GO:0045944">
    <property type="term" value="P:positive regulation of transcription by RNA polymerase II"/>
    <property type="evidence" value="ECO:0007669"/>
    <property type="project" value="InterPro"/>
</dbReference>
<dbReference type="InterPro" id="IPR004827">
    <property type="entry name" value="bZIP"/>
</dbReference>
<evidence type="ECO:0000256" key="2">
    <source>
        <dbReference type="ARBA" id="ARBA00007163"/>
    </source>
</evidence>
<dbReference type="Gene3D" id="1.20.5.490">
    <property type="entry name" value="Single helix bin"/>
    <property type="match status" value="1"/>
</dbReference>
<dbReference type="GO" id="GO:0009585">
    <property type="term" value="P:red, far-red light phototransduction"/>
    <property type="evidence" value="ECO:0007669"/>
    <property type="project" value="UniProtKB-KW"/>
</dbReference>
<evidence type="ECO:0000256" key="12">
    <source>
        <dbReference type="SAM" id="MobiDB-lite"/>
    </source>
</evidence>
<evidence type="ECO:0000256" key="6">
    <source>
        <dbReference type="ARBA" id="ARBA00023159"/>
    </source>
</evidence>
<dbReference type="GO" id="GO:0005634">
    <property type="term" value="C:nucleus"/>
    <property type="evidence" value="ECO:0007669"/>
    <property type="project" value="UniProtKB-SubCell"/>
</dbReference>
<feature type="compositionally biased region" description="Low complexity" evidence="12">
    <location>
        <begin position="80"/>
        <end position="100"/>
    </location>
</feature>
<evidence type="ECO:0000256" key="9">
    <source>
        <dbReference type="ARBA" id="ARBA00070194"/>
    </source>
</evidence>
<feature type="compositionally biased region" description="Basic and acidic residues" evidence="12">
    <location>
        <begin position="342"/>
        <end position="359"/>
    </location>
</feature>
<dbReference type="SUPFAM" id="SSF57959">
    <property type="entry name" value="Leucine zipper domain"/>
    <property type="match status" value="1"/>
</dbReference>
<organism evidence="14 15">
    <name type="scientific">Vitis vinifera</name>
    <name type="common">Grape</name>
    <dbReference type="NCBI Taxonomy" id="29760"/>
    <lineage>
        <taxon>Eukaryota</taxon>
        <taxon>Viridiplantae</taxon>
        <taxon>Streptophyta</taxon>
        <taxon>Embryophyta</taxon>
        <taxon>Tracheophyta</taxon>
        <taxon>Spermatophyta</taxon>
        <taxon>Magnoliopsida</taxon>
        <taxon>eudicotyledons</taxon>
        <taxon>Gunneridae</taxon>
        <taxon>Pentapetalae</taxon>
        <taxon>rosids</taxon>
        <taxon>Vitales</taxon>
        <taxon>Vitaceae</taxon>
        <taxon>Viteae</taxon>
        <taxon>Vitis</taxon>
    </lineage>
</organism>
<feature type="region of interest" description="Disordered" evidence="12">
    <location>
        <begin position="1"/>
        <end position="122"/>
    </location>
</feature>
<reference evidence="14 15" key="1">
    <citation type="journal article" date="2018" name="PLoS Genet.">
        <title>Population sequencing reveals clonal diversity and ancestral inbreeding in the grapevine cultivar Chardonnay.</title>
        <authorList>
            <person name="Roach M.J."/>
            <person name="Johnson D.L."/>
            <person name="Bohlmann J."/>
            <person name="van Vuuren H.J."/>
            <person name="Jones S.J."/>
            <person name="Pretorius I.S."/>
            <person name="Schmidt S.A."/>
            <person name="Borneman A.R."/>
        </authorList>
    </citation>
    <scope>NUCLEOTIDE SEQUENCE [LARGE SCALE GENOMIC DNA]</scope>
    <source>
        <strain evidence="15">cv. Chardonnay</strain>
        <tissue evidence="14">Leaf</tissue>
    </source>
</reference>
<evidence type="ECO:0000256" key="1">
    <source>
        <dbReference type="ARBA" id="ARBA00004123"/>
    </source>
</evidence>
<name>A0A438KL43_VITVI</name>
<dbReference type="FunFam" id="1.20.5.490:FF:000004">
    <property type="entry name" value="Transcription factor HY5"/>
    <property type="match status" value="1"/>
</dbReference>
<feature type="compositionally biased region" description="Low complexity" evidence="12">
    <location>
        <begin position="26"/>
        <end position="40"/>
    </location>
</feature>
<dbReference type="AlphaFoldDB" id="A0A438KL43"/>
<evidence type="ECO:0000256" key="5">
    <source>
        <dbReference type="ARBA" id="ARBA00023125"/>
    </source>
</evidence>
<evidence type="ECO:0000259" key="13">
    <source>
        <dbReference type="PROSITE" id="PS50217"/>
    </source>
</evidence>
<feature type="region of interest" description="Disordered" evidence="12">
    <location>
        <begin position="339"/>
        <end position="359"/>
    </location>
</feature>
<feature type="domain" description="BZIP" evidence="13">
    <location>
        <begin position="283"/>
        <end position="340"/>
    </location>
</feature>
<evidence type="ECO:0000313" key="15">
    <source>
        <dbReference type="Proteomes" id="UP000288805"/>
    </source>
</evidence>
<dbReference type="Proteomes" id="UP000288805">
    <property type="component" value="Unassembled WGS sequence"/>
</dbReference>
<keyword evidence="4" id="KW-0805">Transcription regulation</keyword>
<feature type="coiled-coil region" evidence="11">
    <location>
        <begin position="295"/>
        <end position="329"/>
    </location>
</feature>
<evidence type="ECO:0000256" key="7">
    <source>
        <dbReference type="ARBA" id="ARBA00023163"/>
    </source>
</evidence>
<evidence type="ECO:0000256" key="10">
    <source>
        <dbReference type="ARBA" id="ARBA00084091"/>
    </source>
</evidence>
<feature type="compositionally biased region" description="Basic and acidic residues" evidence="12">
    <location>
        <begin position="57"/>
        <end position="75"/>
    </location>
</feature>
<evidence type="ECO:0000256" key="3">
    <source>
        <dbReference type="ARBA" id="ARBA00022843"/>
    </source>
</evidence>
<proteinExistence type="inferred from homology"/>
<comment type="similarity">
    <text evidence="2">Belongs to the bZIP family.</text>
</comment>
<evidence type="ECO:0000256" key="8">
    <source>
        <dbReference type="ARBA" id="ARBA00023242"/>
    </source>
</evidence>
<dbReference type="PROSITE" id="PS00036">
    <property type="entry name" value="BZIP_BASIC"/>
    <property type="match status" value="1"/>
</dbReference>
<dbReference type="PROSITE" id="PS50217">
    <property type="entry name" value="BZIP"/>
    <property type="match status" value="1"/>
</dbReference>
<accession>A0A438KL43</accession>
<dbReference type="Pfam" id="PF00170">
    <property type="entry name" value="bZIP_1"/>
    <property type="match status" value="1"/>
</dbReference>
<dbReference type="InterPro" id="IPR046347">
    <property type="entry name" value="bZIP_sf"/>
</dbReference>
<keyword evidence="7" id="KW-0804">Transcription</keyword>
<keyword evidence="8" id="KW-0539">Nucleus</keyword>
<dbReference type="GO" id="GO:0000981">
    <property type="term" value="F:DNA-binding transcription factor activity, RNA polymerase II-specific"/>
    <property type="evidence" value="ECO:0007669"/>
    <property type="project" value="InterPro"/>
</dbReference>
<dbReference type="InterPro" id="IPR044280">
    <property type="entry name" value="Hac1/HY5"/>
</dbReference>
<dbReference type="SMART" id="SM00338">
    <property type="entry name" value="BRLZ"/>
    <property type="match status" value="1"/>
</dbReference>
<evidence type="ECO:0000256" key="11">
    <source>
        <dbReference type="SAM" id="Coils"/>
    </source>
</evidence>
<dbReference type="EMBL" id="QGNW01000004">
    <property type="protein sequence ID" value="RVX21905.1"/>
    <property type="molecule type" value="Genomic_DNA"/>
</dbReference>
<dbReference type="CDD" id="cd14704">
    <property type="entry name" value="bZIP_HY5-like"/>
    <property type="match status" value="1"/>
</dbReference>
<evidence type="ECO:0000313" key="14">
    <source>
        <dbReference type="EMBL" id="RVX21905.1"/>
    </source>
</evidence>
<gene>
    <name evidence="14" type="primary">HYH</name>
    <name evidence="14" type="ORF">CK203_001605</name>
</gene>
<keyword evidence="5" id="KW-0238">DNA-binding</keyword>
<dbReference type="PANTHER" id="PTHR46714:SF5">
    <property type="entry name" value="TRANSCRIPTION FACTOR HY5-LIKE"/>
    <property type="match status" value="1"/>
</dbReference>
<protein>
    <recommendedName>
        <fullName evidence="9">Transcription factor HY5</fullName>
    </recommendedName>
</protein>
<sequence length="359" mass="40734">MPEPPSPHHEHSDQEPKMSLPNPTPSASRSYEQEGSSSSSPWRRHTADSFPPLNIHSDNKHKVEDSDEDLFRVPDVEAQPPSDSTRTTTTTTTTNTSNNPEVQQQTSSGKRRRGRNPVDREYRRLKRCWPSSGATGARECKRSLKTLPTIGWLPQVYAPPSPLTILPGYPESSKYRVKAYSSLSLQTTHSTNLLRINVVYFPRSVKILCRYIQNDAQRVRNPKSIGNAASRRATFSGVRLPHFQLDYHMNKQSKLAAGGSITVQINCTFVVNELMIKLVLESRLLRNRVSAQQARERKKVYVNDLESRAQELQDRNSKLEEKISTLVNENTMLRKVLMNTRPKMDDSSTESKHDQLGKS</sequence>
<keyword evidence="11" id="KW-0175">Coiled coil</keyword>
<keyword evidence="10" id="KW-0607">Phytochrome signaling pathway</keyword>
<dbReference type="PANTHER" id="PTHR46714">
    <property type="entry name" value="TRANSCRIPTIONAL ACTIVATOR HAC1"/>
    <property type="match status" value="1"/>
</dbReference>
<dbReference type="GO" id="GO:0003677">
    <property type="term" value="F:DNA binding"/>
    <property type="evidence" value="ECO:0007669"/>
    <property type="project" value="UniProtKB-KW"/>
</dbReference>
<keyword evidence="6" id="KW-0010">Activator</keyword>
<feature type="compositionally biased region" description="Basic and acidic residues" evidence="12">
    <location>
        <begin position="1"/>
        <end position="16"/>
    </location>
</feature>
<evidence type="ECO:0000256" key="4">
    <source>
        <dbReference type="ARBA" id="ARBA00023015"/>
    </source>
</evidence>
<comment type="subcellular location">
    <subcellularLocation>
        <location evidence="1">Nucleus</location>
    </subcellularLocation>
</comment>